<keyword evidence="1" id="KW-0812">Transmembrane</keyword>
<sequence length="188" mass="19500">MNGARVQTDSVPVHRPVLSYWPIALGLMVATFQIVTGVATEAVAITVAVAAGCYLVGAATGRPWTAWATVLGGSLVVTLSEVAGVRWWVGLSAFAAVLLMVGLARRAPIPVLTAQSLAMVGFGGLAVTAVLVSPRLGAALAGTALTAHALWDYRHWRRNDVVPRSLAEFCMVLDIPFGIAAIVVAVTG</sequence>
<keyword evidence="3" id="KW-1185">Reference proteome</keyword>
<accession>A0ABW7W2B6</accession>
<dbReference type="EMBL" id="JBIRYL010000010">
    <property type="protein sequence ID" value="MFI2232944.1"/>
    <property type="molecule type" value="Genomic_DNA"/>
</dbReference>
<proteinExistence type="predicted"/>
<evidence type="ECO:0000256" key="1">
    <source>
        <dbReference type="SAM" id="Phobius"/>
    </source>
</evidence>
<keyword evidence="1" id="KW-0472">Membrane</keyword>
<feature type="transmembrane region" description="Helical" evidence="1">
    <location>
        <begin position="165"/>
        <end position="186"/>
    </location>
</feature>
<organism evidence="2 3">
    <name type="scientific">Nocardia testacea</name>
    <dbReference type="NCBI Taxonomy" id="248551"/>
    <lineage>
        <taxon>Bacteria</taxon>
        <taxon>Bacillati</taxon>
        <taxon>Actinomycetota</taxon>
        <taxon>Actinomycetes</taxon>
        <taxon>Mycobacteriales</taxon>
        <taxon>Nocardiaceae</taxon>
        <taxon>Nocardia</taxon>
    </lineage>
</organism>
<dbReference type="Proteomes" id="UP001611494">
    <property type="component" value="Unassembled WGS sequence"/>
</dbReference>
<feature type="transmembrane region" description="Helical" evidence="1">
    <location>
        <begin position="85"/>
        <end position="104"/>
    </location>
</feature>
<reference evidence="2 3" key="1">
    <citation type="submission" date="2024-10" db="EMBL/GenBank/DDBJ databases">
        <title>The Natural Products Discovery Center: Release of the First 8490 Sequenced Strains for Exploring Actinobacteria Biosynthetic Diversity.</title>
        <authorList>
            <person name="Kalkreuter E."/>
            <person name="Kautsar S.A."/>
            <person name="Yang D."/>
            <person name="Bader C.D."/>
            <person name="Teijaro C.N."/>
            <person name="Fluegel L."/>
            <person name="Davis C.M."/>
            <person name="Simpson J.R."/>
            <person name="Lauterbach L."/>
            <person name="Steele A.D."/>
            <person name="Gui C."/>
            <person name="Meng S."/>
            <person name="Li G."/>
            <person name="Viehrig K."/>
            <person name="Ye F."/>
            <person name="Su P."/>
            <person name="Kiefer A.F."/>
            <person name="Nichols A."/>
            <person name="Cepeda A.J."/>
            <person name="Yan W."/>
            <person name="Fan B."/>
            <person name="Jiang Y."/>
            <person name="Adhikari A."/>
            <person name="Zheng C.-J."/>
            <person name="Schuster L."/>
            <person name="Cowan T.M."/>
            <person name="Smanski M.J."/>
            <person name="Chevrette M.G."/>
            <person name="De Carvalho L.P.S."/>
            <person name="Shen B."/>
        </authorList>
    </citation>
    <scope>NUCLEOTIDE SEQUENCE [LARGE SCALE GENOMIC DNA]</scope>
    <source>
        <strain evidence="2 3">NPDC019377</strain>
    </source>
</reference>
<comment type="caution">
    <text evidence="2">The sequence shown here is derived from an EMBL/GenBank/DDBJ whole genome shotgun (WGS) entry which is preliminary data.</text>
</comment>
<evidence type="ECO:0000313" key="3">
    <source>
        <dbReference type="Proteomes" id="UP001611494"/>
    </source>
</evidence>
<feature type="transmembrane region" description="Helical" evidence="1">
    <location>
        <begin position="42"/>
        <end position="65"/>
    </location>
</feature>
<evidence type="ECO:0000313" key="2">
    <source>
        <dbReference type="EMBL" id="MFI2232944.1"/>
    </source>
</evidence>
<feature type="transmembrane region" description="Helical" evidence="1">
    <location>
        <begin position="18"/>
        <end position="35"/>
    </location>
</feature>
<dbReference type="RefSeq" id="WP_397064861.1">
    <property type="nucleotide sequence ID" value="NZ_JBIRYL010000010.1"/>
</dbReference>
<keyword evidence="1" id="KW-1133">Transmembrane helix</keyword>
<feature type="transmembrane region" description="Helical" evidence="1">
    <location>
        <begin position="111"/>
        <end position="130"/>
    </location>
</feature>
<name>A0ABW7W2B6_9NOCA</name>
<gene>
    <name evidence="2" type="ORF">ACH49Z_24135</name>
</gene>
<protein>
    <submittedName>
        <fullName evidence="2">Uncharacterized protein</fullName>
    </submittedName>
</protein>